<name>A0A443SG44_9ACAR</name>
<dbReference type="InterPro" id="IPR007867">
    <property type="entry name" value="GMC_OxRtase_C"/>
</dbReference>
<organism evidence="2 3">
    <name type="scientific">Leptotrombidium deliense</name>
    <dbReference type="NCBI Taxonomy" id="299467"/>
    <lineage>
        <taxon>Eukaryota</taxon>
        <taxon>Metazoa</taxon>
        <taxon>Ecdysozoa</taxon>
        <taxon>Arthropoda</taxon>
        <taxon>Chelicerata</taxon>
        <taxon>Arachnida</taxon>
        <taxon>Acari</taxon>
        <taxon>Acariformes</taxon>
        <taxon>Trombidiformes</taxon>
        <taxon>Prostigmata</taxon>
        <taxon>Anystina</taxon>
        <taxon>Parasitengona</taxon>
        <taxon>Trombiculoidea</taxon>
        <taxon>Trombiculidae</taxon>
        <taxon>Leptotrombidium</taxon>
    </lineage>
</organism>
<reference evidence="2 3" key="1">
    <citation type="journal article" date="2018" name="Gigascience">
        <title>Genomes of trombidid mites reveal novel predicted allergens and laterally-transferred genes associated with secondary metabolism.</title>
        <authorList>
            <person name="Dong X."/>
            <person name="Chaisiri K."/>
            <person name="Xia D."/>
            <person name="Armstrong S.D."/>
            <person name="Fang Y."/>
            <person name="Donnelly M.J."/>
            <person name="Kadowaki T."/>
            <person name="McGarry J.W."/>
            <person name="Darby A.C."/>
            <person name="Makepeace B.L."/>
        </authorList>
    </citation>
    <scope>NUCLEOTIDE SEQUENCE [LARGE SCALE GENOMIC DNA]</scope>
    <source>
        <strain evidence="2">UoL-UT</strain>
    </source>
</reference>
<accession>A0A443SG44</accession>
<dbReference type="EMBL" id="NCKV01002708">
    <property type="protein sequence ID" value="RWS26493.1"/>
    <property type="molecule type" value="Genomic_DNA"/>
</dbReference>
<dbReference type="STRING" id="299467.A0A443SG44"/>
<dbReference type="GO" id="GO:0016614">
    <property type="term" value="F:oxidoreductase activity, acting on CH-OH group of donors"/>
    <property type="evidence" value="ECO:0007669"/>
    <property type="project" value="InterPro"/>
</dbReference>
<dbReference type="OrthoDB" id="6435529at2759"/>
<dbReference type="SUPFAM" id="SSF54373">
    <property type="entry name" value="FAD-linked reductases, C-terminal domain"/>
    <property type="match status" value="1"/>
</dbReference>
<dbReference type="AlphaFoldDB" id="A0A443SG44"/>
<feature type="non-terminal residue" evidence="2">
    <location>
        <position position="1"/>
    </location>
</feature>
<dbReference type="Pfam" id="PF05199">
    <property type="entry name" value="GMC_oxred_C"/>
    <property type="match status" value="1"/>
</dbReference>
<sequence>VSVISNLPVGDNLHDHVFAAGIDFRVNRKDIPSLKRSLSFTDSNILQYISSKDGPLTSFGGIEAIAFVNTKYVNISLDWPDVQLVLVNGNMNDNHFDLLEHILDDMNQTDSKKLFSILPVLLRPNSRGSVKLRSTNPYDKPIIDPKYLTHPEDIMTMVAAMKIALAVGTSVPFKDIGSRLILPLLE</sequence>
<feature type="non-terminal residue" evidence="2">
    <location>
        <position position="186"/>
    </location>
</feature>
<evidence type="ECO:0000313" key="3">
    <source>
        <dbReference type="Proteomes" id="UP000288716"/>
    </source>
</evidence>
<dbReference type="VEuPathDB" id="VectorBase:LDEU005547"/>
<keyword evidence="3" id="KW-1185">Reference proteome</keyword>
<dbReference type="PANTHER" id="PTHR11552:SF227">
    <property type="entry name" value="GLUCOSE DEHYDROGENASE [FAD, QUINONE]-LIKE PROTEIN"/>
    <property type="match status" value="1"/>
</dbReference>
<comment type="caution">
    <text evidence="2">The sequence shown here is derived from an EMBL/GenBank/DDBJ whole genome shotgun (WGS) entry which is preliminary data.</text>
</comment>
<dbReference type="GO" id="GO:0050660">
    <property type="term" value="F:flavin adenine dinucleotide binding"/>
    <property type="evidence" value="ECO:0007669"/>
    <property type="project" value="InterPro"/>
</dbReference>
<dbReference type="PANTHER" id="PTHR11552">
    <property type="entry name" value="GLUCOSE-METHANOL-CHOLINE GMC OXIDOREDUCTASE"/>
    <property type="match status" value="1"/>
</dbReference>
<evidence type="ECO:0000313" key="2">
    <source>
        <dbReference type="EMBL" id="RWS26493.1"/>
    </source>
</evidence>
<proteinExistence type="predicted"/>
<protein>
    <submittedName>
        <fullName evidence="2">Glucose dehydrogenase (Acceptor)-like protein 3</fullName>
    </submittedName>
</protein>
<evidence type="ECO:0000259" key="1">
    <source>
        <dbReference type="Pfam" id="PF05199"/>
    </source>
</evidence>
<dbReference type="Proteomes" id="UP000288716">
    <property type="component" value="Unassembled WGS sequence"/>
</dbReference>
<feature type="domain" description="Glucose-methanol-choline oxidoreductase C-terminal" evidence="1">
    <location>
        <begin position="124"/>
        <end position="170"/>
    </location>
</feature>
<gene>
    <name evidence="2" type="ORF">B4U80_00795</name>
</gene>
<dbReference type="InterPro" id="IPR012132">
    <property type="entry name" value="GMC_OxRdtase"/>
</dbReference>
<dbReference type="Gene3D" id="3.30.560.10">
    <property type="entry name" value="Glucose Oxidase, domain 3"/>
    <property type="match status" value="1"/>
</dbReference>